<evidence type="ECO:0000313" key="1">
    <source>
        <dbReference type="EMBL" id="DAE00454.1"/>
    </source>
</evidence>
<reference evidence="1" key="1">
    <citation type="journal article" date="2021" name="Proc. Natl. Acad. Sci. U.S.A.">
        <title>A Catalog of Tens of Thousands of Viruses from Human Metagenomes Reveals Hidden Associations with Chronic Diseases.</title>
        <authorList>
            <person name="Tisza M.J."/>
            <person name="Buck C.B."/>
        </authorList>
    </citation>
    <scope>NUCLEOTIDE SEQUENCE</scope>
    <source>
        <strain evidence="1">CtKUC4</strain>
    </source>
</reference>
<accession>A0A8S5P044</accession>
<dbReference type="NCBIfam" id="NF045672">
    <property type="entry name" value="MCP_gp7_epsi_15"/>
    <property type="match status" value="1"/>
</dbReference>
<dbReference type="EMBL" id="BK015302">
    <property type="protein sequence ID" value="DAE00454.1"/>
    <property type="molecule type" value="Genomic_DNA"/>
</dbReference>
<organism evidence="1">
    <name type="scientific">Siphoviridae sp. ctKUC4</name>
    <dbReference type="NCBI Taxonomy" id="2825442"/>
    <lineage>
        <taxon>Viruses</taxon>
        <taxon>Duplodnaviria</taxon>
        <taxon>Heunggongvirae</taxon>
        <taxon>Uroviricota</taxon>
        <taxon>Caudoviricetes</taxon>
    </lineage>
</organism>
<sequence>MINLATLATNSGDKLTQGFINELVTDNYLLGALTFDNCMNASGTSDLVYGYKRVKTPSSAAFRALGSEPVASEPTVEKKTTTLGILGSTFQMDRVAKAAADDLYEMYLEQAKDAVSRKFNASIFAPTKDANGFDGLAAALKTTSTEMTSKTDIKVTTKEAALAYLEELDTMLSNLMRTPDVLMMNAAQYTKLNALLRVVGLGTESKETAGNVVKAYNGIAIHEVRDGSITDGSIYAACLGMDGFHGITLKGDNAFTVALPDWTTPGAVKSVDVEFVCGVALKATKAAGVLKPKAA</sequence>
<proteinExistence type="predicted"/>
<name>A0A8S5P044_9CAUD</name>
<dbReference type="InterPro" id="IPR048813">
    <property type="entry name" value="GP7-like"/>
</dbReference>
<protein>
    <submittedName>
        <fullName evidence="1">Major capsid protein</fullName>
    </submittedName>
</protein>